<dbReference type="FunFam" id="3.80.10.10:FF:000234">
    <property type="entry name" value="Probable inactive receptor kinase RLK902"/>
    <property type="match status" value="1"/>
</dbReference>
<dbReference type="EnsemblPlants" id="Kaladp0020s0171.2.v1.1">
    <property type="protein sequence ID" value="Kaladp0020s0171.2.v1.1"/>
    <property type="gene ID" value="Kaladp0020s0171.v1.1"/>
</dbReference>
<dbReference type="Gramene" id="Kaladp0020s0171.1.v1.1">
    <property type="protein sequence ID" value="Kaladp0020s0171.1.v1.1"/>
    <property type="gene ID" value="Kaladp0020s0171.v1.1"/>
</dbReference>
<dbReference type="AlphaFoldDB" id="A0A7N0T3B9"/>
<keyword evidence="8 11" id="KW-0067">ATP-binding</keyword>
<dbReference type="OMA" id="DMGSSAC"/>
<dbReference type="PROSITE" id="PS50011">
    <property type="entry name" value="PROTEIN_KINASE_DOM"/>
    <property type="match status" value="1"/>
</dbReference>
<dbReference type="SUPFAM" id="SSF56112">
    <property type="entry name" value="Protein kinase-like (PK-like)"/>
    <property type="match status" value="1"/>
</dbReference>
<evidence type="ECO:0000256" key="14">
    <source>
        <dbReference type="SAM" id="SignalP"/>
    </source>
</evidence>
<dbReference type="PANTHER" id="PTHR48010">
    <property type="entry name" value="OS05G0588300 PROTEIN"/>
    <property type="match status" value="1"/>
</dbReference>
<dbReference type="Gene3D" id="3.80.10.10">
    <property type="entry name" value="Ribonuclease Inhibitor"/>
    <property type="match status" value="1"/>
</dbReference>
<dbReference type="GO" id="GO:0004672">
    <property type="term" value="F:protein kinase activity"/>
    <property type="evidence" value="ECO:0007669"/>
    <property type="project" value="InterPro"/>
</dbReference>
<dbReference type="Gene3D" id="3.30.200.20">
    <property type="entry name" value="Phosphorylase Kinase, domain 1"/>
    <property type="match status" value="1"/>
</dbReference>
<feature type="transmembrane region" description="Helical" evidence="13">
    <location>
        <begin position="249"/>
        <end position="271"/>
    </location>
</feature>
<sequence>MKMEFTLLVISLLVVSTIADPVGDKNALLDFINNIHHSRPVNWNKSLSVCHEWRGVTCNSDQSRVIALRLPALGISGPIPPNTLSRLTAIQILSLRSNGITGPFPGDLARFDNLTALYLQSNKFTGALPLDFSVWKNISVIDLSYNNFNGSIPSSVSNLTQLTVLNLAHNNLSGEIPDLQIPTLQVLNLSYNNLTGPLPKSLKRFPLSAFSGNNIIFDPTFAPQLPPAPSPGYISPTGSGHKRILGEHLLLGIILGGVVLAFVIIAVFMVLCRSKKGDGVLPIKSKKKDGPAKKGVSESQNKNNKLIFFEGCSLAFDLEDLLRASAEVLGKGTFGTTYKAALEDTNTMVVKRLKEGSVAKREFEQQMELVGNIRHENVASLRAYYFSKEEKLMIYDYFYTGSVSALLHGKRGEGVYGLDWETRLRVAVGAARGIAHIHLANGGKLVHGNIKSSNIFINSQGYGCICDLGLATLMNPTPSPIVRTAGFRAPEVTDTRKSTQASDVYSFGVLLLELLTGKSPTSLSGGDEMVHLVRWVNSVVREEWTAEVFDVVLLKYPNIEEEMVELLQVGLTCTVRMPEERPKMSEVVKMVEEIRRMSTRPSSAGLKSELSTPTPLNVEIGSSSAAK</sequence>
<evidence type="ECO:0000256" key="9">
    <source>
        <dbReference type="ARBA" id="ARBA00022989"/>
    </source>
</evidence>
<feature type="signal peptide" evidence="14">
    <location>
        <begin position="1"/>
        <end position="19"/>
    </location>
</feature>
<dbReference type="Pfam" id="PF08263">
    <property type="entry name" value="LRRNT_2"/>
    <property type="match status" value="1"/>
</dbReference>
<keyword evidence="10 13" id="KW-0472">Membrane</keyword>
<dbReference type="Pfam" id="PF00560">
    <property type="entry name" value="LRR_1"/>
    <property type="match status" value="4"/>
</dbReference>
<reference evidence="16" key="1">
    <citation type="submission" date="2021-01" db="UniProtKB">
        <authorList>
            <consortium name="EnsemblPlants"/>
        </authorList>
    </citation>
    <scope>IDENTIFICATION</scope>
</reference>
<keyword evidence="5 14" id="KW-0732">Signal</keyword>
<evidence type="ECO:0000259" key="15">
    <source>
        <dbReference type="PROSITE" id="PS50011"/>
    </source>
</evidence>
<dbReference type="InterPro" id="IPR011009">
    <property type="entry name" value="Kinase-like_dom_sf"/>
</dbReference>
<evidence type="ECO:0000313" key="17">
    <source>
        <dbReference type="Proteomes" id="UP000594263"/>
    </source>
</evidence>
<dbReference type="InterPro" id="IPR050994">
    <property type="entry name" value="At_inactive_RLKs"/>
</dbReference>
<dbReference type="Gramene" id="Kaladp0020s0171.2.v1.1">
    <property type="protein sequence ID" value="Kaladp0020s0171.2.v1.1"/>
    <property type="gene ID" value="Kaladp0020s0171.v1.1"/>
</dbReference>
<dbReference type="FunFam" id="3.30.200.20:FF:000307">
    <property type="entry name" value="pollen receptor-like kinase 1"/>
    <property type="match status" value="1"/>
</dbReference>
<feature type="chain" id="PRO_5033597521" description="Protein kinase domain-containing protein" evidence="14">
    <location>
        <begin position="20"/>
        <end position="627"/>
    </location>
</feature>
<feature type="compositionally biased region" description="Polar residues" evidence="12">
    <location>
        <begin position="609"/>
        <end position="627"/>
    </location>
</feature>
<dbReference type="InterPro" id="IPR001611">
    <property type="entry name" value="Leu-rich_rpt"/>
</dbReference>
<evidence type="ECO:0000256" key="13">
    <source>
        <dbReference type="SAM" id="Phobius"/>
    </source>
</evidence>
<organism evidence="16 17">
    <name type="scientific">Kalanchoe fedtschenkoi</name>
    <name type="common">Lavender scallops</name>
    <name type="synonym">South American air plant</name>
    <dbReference type="NCBI Taxonomy" id="63787"/>
    <lineage>
        <taxon>Eukaryota</taxon>
        <taxon>Viridiplantae</taxon>
        <taxon>Streptophyta</taxon>
        <taxon>Embryophyta</taxon>
        <taxon>Tracheophyta</taxon>
        <taxon>Spermatophyta</taxon>
        <taxon>Magnoliopsida</taxon>
        <taxon>eudicotyledons</taxon>
        <taxon>Gunneridae</taxon>
        <taxon>Pentapetalae</taxon>
        <taxon>Saxifragales</taxon>
        <taxon>Crassulaceae</taxon>
        <taxon>Kalanchoe</taxon>
    </lineage>
</organism>
<dbReference type="FunFam" id="1.10.510.10:FF:000095">
    <property type="entry name" value="protein STRUBBELIG-RECEPTOR FAMILY 8"/>
    <property type="match status" value="1"/>
</dbReference>
<keyword evidence="4 13" id="KW-0812">Transmembrane</keyword>
<evidence type="ECO:0000256" key="11">
    <source>
        <dbReference type="PROSITE-ProRule" id="PRU10141"/>
    </source>
</evidence>
<proteinExistence type="predicted"/>
<dbReference type="InterPro" id="IPR000719">
    <property type="entry name" value="Prot_kinase_dom"/>
</dbReference>
<comment type="subcellular location">
    <subcellularLocation>
        <location evidence="1">Membrane</location>
    </subcellularLocation>
</comment>
<evidence type="ECO:0000256" key="1">
    <source>
        <dbReference type="ARBA" id="ARBA00004370"/>
    </source>
</evidence>
<evidence type="ECO:0000256" key="4">
    <source>
        <dbReference type="ARBA" id="ARBA00022692"/>
    </source>
</evidence>
<feature type="region of interest" description="Disordered" evidence="12">
    <location>
        <begin position="598"/>
        <end position="627"/>
    </location>
</feature>
<keyword evidence="17" id="KW-1185">Reference proteome</keyword>
<keyword evidence="9 13" id="KW-1133">Transmembrane helix</keyword>
<evidence type="ECO:0000256" key="5">
    <source>
        <dbReference type="ARBA" id="ARBA00022729"/>
    </source>
</evidence>
<dbReference type="PROSITE" id="PS00107">
    <property type="entry name" value="PROTEIN_KINASE_ATP"/>
    <property type="match status" value="1"/>
</dbReference>
<keyword evidence="3" id="KW-0433">Leucine-rich repeat</keyword>
<evidence type="ECO:0000256" key="7">
    <source>
        <dbReference type="ARBA" id="ARBA00022741"/>
    </source>
</evidence>
<evidence type="ECO:0000256" key="3">
    <source>
        <dbReference type="ARBA" id="ARBA00022614"/>
    </source>
</evidence>
<dbReference type="InterPro" id="IPR013210">
    <property type="entry name" value="LRR_N_plant-typ"/>
</dbReference>
<feature type="domain" description="Protein kinase" evidence="15">
    <location>
        <begin position="323"/>
        <end position="594"/>
    </location>
</feature>
<dbReference type="Gene3D" id="1.10.510.10">
    <property type="entry name" value="Transferase(Phosphotransferase) domain 1"/>
    <property type="match status" value="1"/>
</dbReference>
<evidence type="ECO:0000256" key="6">
    <source>
        <dbReference type="ARBA" id="ARBA00022737"/>
    </source>
</evidence>
<protein>
    <recommendedName>
        <fullName evidence="15">Protein kinase domain-containing protein</fullName>
    </recommendedName>
</protein>
<feature type="binding site" evidence="11">
    <location>
        <position position="360"/>
    </location>
    <ligand>
        <name>ATP</name>
        <dbReference type="ChEBI" id="CHEBI:30616"/>
    </ligand>
</feature>
<dbReference type="Proteomes" id="UP000594263">
    <property type="component" value="Unplaced"/>
</dbReference>
<dbReference type="GO" id="GO:0005524">
    <property type="term" value="F:ATP binding"/>
    <property type="evidence" value="ECO:0007669"/>
    <property type="project" value="UniProtKB-UniRule"/>
</dbReference>
<keyword evidence="2" id="KW-0597">Phosphoprotein</keyword>
<dbReference type="InterPro" id="IPR017441">
    <property type="entry name" value="Protein_kinase_ATP_BS"/>
</dbReference>
<dbReference type="GO" id="GO:0016020">
    <property type="term" value="C:membrane"/>
    <property type="evidence" value="ECO:0007669"/>
    <property type="project" value="UniProtKB-SubCell"/>
</dbReference>
<evidence type="ECO:0000256" key="10">
    <source>
        <dbReference type="ARBA" id="ARBA00023136"/>
    </source>
</evidence>
<keyword evidence="7 11" id="KW-0547">Nucleotide-binding</keyword>
<keyword evidence="6" id="KW-0677">Repeat</keyword>
<dbReference type="EnsemblPlants" id="Kaladp0020s0171.1.v1.1">
    <property type="protein sequence ID" value="Kaladp0020s0171.1.v1.1"/>
    <property type="gene ID" value="Kaladp0020s0171.v1.1"/>
</dbReference>
<dbReference type="SUPFAM" id="SSF52058">
    <property type="entry name" value="L domain-like"/>
    <property type="match status" value="1"/>
</dbReference>
<name>A0A7N0T3B9_KALFE</name>
<dbReference type="Pfam" id="PF00069">
    <property type="entry name" value="Pkinase"/>
    <property type="match status" value="1"/>
</dbReference>
<dbReference type="PROSITE" id="PS51450">
    <property type="entry name" value="LRR"/>
    <property type="match status" value="1"/>
</dbReference>
<evidence type="ECO:0000256" key="2">
    <source>
        <dbReference type="ARBA" id="ARBA00022553"/>
    </source>
</evidence>
<evidence type="ECO:0000256" key="12">
    <source>
        <dbReference type="SAM" id="MobiDB-lite"/>
    </source>
</evidence>
<accession>A0A7N0T3B9</accession>
<dbReference type="InterPro" id="IPR032675">
    <property type="entry name" value="LRR_dom_sf"/>
</dbReference>
<evidence type="ECO:0000256" key="8">
    <source>
        <dbReference type="ARBA" id="ARBA00022840"/>
    </source>
</evidence>
<dbReference type="PANTHER" id="PTHR48010:SF1">
    <property type="entry name" value="PROTEIN KINASE DOMAIN-CONTAINING PROTEIN"/>
    <property type="match status" value="1"/>
</dbReference>
<evidence type="ECO:0000313" key="16">
    <source>
        <dbReference type="EnsemblPlants" id="Kaladp0020s0171.2.v1.1"/>
    </source>
</evidence>